<accession>A0A7D5VBV2</accession>
<dbReference type="Pfam" id="PF06178">
    <property type="entry name" value="KdgM"/>
    <property type="match status" value="1"/>
</dbReference>
<name>A0A7D5VBV2_9NEIS</name>
<dbReference type="InterPro" id="IPR053713">
    <property type="entry name" value="Bact_OM_Channel_sf"/>
</dbReference>
<dbReference type="EMBL" id="CP058952">
    <property type="protein sequence ID" value="QLI82996.1"/>
    <property type="molecule type" value="Genomic_DNA"/>
</dbReference>
<dbReference type="KEGG" id="cfon:HZU75_16525"/>
<feature type="signal peptide" evidence="2">
    <location>
        <begin position="1"/>
        <end position="20"/>
    </location>
</feature>
<evidence type="ECO:0000313" key="3">
    <source>
        <dbReference type="EMBL" id="QLI82996.1"/>
    </source>
</evidence>
<sequence length="236" mass="27282">MKKTYLLTALLSALAFNAHALSLDVRGQYKTESEKYESRFLLSHEASNGIGGSAEYTVNNTSKAGEGADQALWDNTEFAVWYKYKLNDTVTIVPSTLFQHTKTKGDYLKAGLQANWAFAPTWRLDGRVRYEYKQRETKDINKKLDNDSTTRTELWLRKSVNSEIDTYYNFRWDRKLADFQYPDQGSNYYEHNVGASYKINSTFKPFVEVGFIPDALVKNKELTDDWRIRVGTVINF</sequence>
<protein>
    <recommendedName>
        <fullName evidence="5">Porin</fullName>
    </recommendedName>
</protein>
<evidence type="ECO:0000256" key="2">
    <source>
        <dbReference type="SAM" id="SignalP"/>
    </source>
</evidence>
<dbReference type="InterPro" id="IPR009331">
    <property type="entry name" value="Oligogalacturonate-sp_porin"/>
</dbReference>
<proteinExistence type="predicted"/>
<keyword evidence="4" id="KW-1185">Reference proteome</keyword>
<dbReference type="AlphaFoldDB" id="A0A7D5VBV2"/>
<gene>
    <name evidence="3" type="ORF">HZU75_16525</name>
</gene>
<dbReference type="PANTHER" id="PTHR38105:SF5">
    <property type="entry name" value="OUTER MEMBRANE PROTEIN"/>
    <property type="match status" value="1"/>
</dbReference>
<dbReference type="PANTHER" id="PTHR38105">
    <property type="entry name" value="OUTER MEMBRANE PROTEIN-RELATED-RELATED"/>
    <property type="match status" value="1"/>
</dbReference>
<dbReference type="GO" id="GO:0015288">
    <property type="term" value="F:porin activity"/>
    <property type="evidence" value="ECO:0007669"/>
    <property type="project" value="TreeGrafter"/>
</dbReference>
<organism evidence="3 4">
    <name type="scientific">Chitinibacter fontanus</name>
    <dbReference type="NCBI Taxonomy" id="1737446"/>
    <lineage>
        <taxon>Bacteria</taxon>
        <taxon>Pseudomonadati</taxon>
        <taxon>Pseudomonadota</taxon>
        <taxon>Betaproteobacteria</taxon>
        <taxon>Neisseriales</taxon>
        <taxon>Chitinibacteraceae</taxon>
        <taxon>Chitinibacter</taxon>
    </lineage>
</organism>
<dbReference type="Gene3D" id="2.40.160.40">
    <property type="entry name" value="monomeric porin ompg"/>
    <property type="match status" value="1"/>
</dbReference>
<dbReference type="Proteomes" id="UP000510822">
    <property type="component" value="Chromosome"/>
</dbReference>
<dbReference type="GO" id="GO:0015772">
    <property type="term" value="P:oligosaccharide transport"/>
    <property type="evidence" value="ECO:0007669"/>
    <property type="project" value="TreeGrafter"/>
</dbReference>
<feature type="chain" id="PRO_5028847687" description="Porin" evidence="2">
    <location>
        <begin position="21"/>
        <end position="236"/>
    </location>
</feature>
<keyword evidence="1 2" id="KW-0732">Signal</keyword>
<evidence type="ECO:0000313" key="4">
    <source>
        <dbReference type="Proteomes" id="UP000510822"/>
    </source>
</evidence>
<dbReference type="RefSeq" id="WP_180307067.1">
    <property type="nucleotide sequence ID" value="NZ_CP058952.1"/>
</dbReference>
<dbReference type="GO" id="GO:0009279">
    <property type="term" value="C:cell outer membrane"/>
    <property type="evidence" value="ECO:0007669"/>
    <property type="project" value="TreeGrafter"/>
</dbReference>
<evidence type="ECO:0000256" key="1">
    <source>
        <dbReference type="ARBA" id="ARBA00022729"/>
    </source>
</evidence>
<reference evidence="3 4" key="1">
    <citation type="journal article" date="2016" name="Int. J. Syst. Evol. Microbiol.">
        <title>Chitinibacter fontanus sp. nov., isolated from a spring.</title>
        <authorList>
            <person name="Sheu S.Y."/>
            <person name="Li Y.S."/>
            <person name="Young C.C."/>
            <person name="Chen W.M."/>
        </authorList>
    </citation>
    <scope>NUCLEOTIDE SEQUENCE [LARGE SCALE GENOMIC DNA]</scope>
    <source>
        <strain evidence="3 4">STM-7</strain>
    </source>
</reference>
<evidence type="ECO:0008006" key="5">
    <source>
        <dbReference type="Google" id="ProtNLM"/>
    </source>
</evidence>